<proteinExistence type="predicted"/>
<organism evidence="1">
    <name type="scientific">Arundo donax</name>
    <name type="common">Giant reed</name>
    <name type="synonym">Donax arundinaceus</name>
    <dbReference type="NCBI Taxonomy" id="35708"/>
    <lineage>
        <taxon>Eukaryota</taxon>
        <taxon>Viridiplantae</taxon>
        <taxon>Streptophyta</taxon>
        <taxon>Embryophyta</taxon>
        <taxon>Tracheophyta</taxon>
        <taxon>Spermatophyta</taxon>
        <taxon>Magnoliopsida</taxon>
        <taxon>Liliopsida</taxon>
        <taxon>Poales</taxon>
        <taxon>Poaceae</taxon>
        <taxon>PACMAD clade</taxon>
        <taxon>Arundinoideae</taxon>
        <taxon>Arundineae</taxon>
        <taxon>Arundo</taxon>
    </lineage>
</organism>
<name>A0A0A9FX68_ARUDO</name>
<sequence length="63" mass="6949">MSAAMIASSGVSMCFQKSNLSSWNALYTKSLKRLEYCFGSTAEIDVGSYWNDLYACSSFLLIS</sequence>
<dbReference type="EMBL" id="GBRH01183000">
    <property type="protein sequence ID" value="JAE14896.1"/>
    <property type="molecule type" value="Transcribed_RNA"/>
</dbReference>
<dbReference type="AlphaFoldDB" id="A0A0A9FX68"/>
<reference evidence="1" key="2">
    <citation type="journal article" date="2015" name="Data Brief">
        <title>Shoot transcriptome of the giant reed, Arundo donax.</title>
        <authorList>
            <person name="Barrero R.A."/>
            <person name="Guerrero F.D."/>
            <person name="Moolhuijzen P."/>
            <person name="Goolsby J.A."/>
            <person name="Tidwell J."/>
            <person name="Bellgard S.E."/>
            <person name="Bellgard M.I."/>
        </authorList>
    </citation>
    <scope>NUCLEOTIDE SEQUENCE</scope>
    <source>
        <tissue evidence="1">Shoot tissue taken approximately 20 cm above the soil surface</tissue>
    </source>
</reference>
<reference evidence="1" key="1">
    <citation type="submission" date="2014-09" db="EMBL/GenBank/DDBJ databases">
        <authorList>
            <person name="Magalhaes I.L.F."/>
            <person name="Oliveira U."/>
            <person name="Santos F.R."/>
            <person name="Vidigal T.H.D.A."/>
            <person name="Brescovit A.D."/>
            <person name="Santos A.J."/>
        </authorList>
    </citation>
    <scope>NUCLEOTIDE SEQUENCE</scope>
    <source>
        <tissue evidence="1">Shoot tissue taken approximately 20 cm above the soil surface</tissue>
    </source>
</reference>
<evidence type="ECO:0000313" key="1">
    <source>
        <dbReference type="EMBL" id="JAE14896.1"/>
    </source>
</evidence>
<accession>A0A0A9FX68</accession>
<protein>
    <submittedName>
        <fullName evidence="1">Uncharacterized protein</fullName>
    </submittedName>
</protein>